<evidence type="ECO:0000256" key="2">
    <source>
        <dbReference type="ARBA" id="ARBA00022475"/>
    </source>
</evidence>
<evidence type="ECO:0000313" key="9">
    <source>
        <dbReference type="EMBL" id="EUC52013.1"/>
    </source>
</evidence>
<name>X8IPI0_9FIRM</name>
<evidence type="ECO:0000256" key="6">
    <source>
        <dbReference type="ARBA" id="ARBA00034125"/>
    </source>
</evidence>
<dbReference type="InterPro" id="IPR050539">
    <property type="entry name" value="ThrE_Dicarb/AminoAcid_Exp"/>
</dbReference>
<reference evidence="9 10" key="1">
    <citation type="submission" date="2014-01" db="EMBL/GenBank/DDBJ databases">
        <authorList>
            <person name="Durkin A.S."/>
            <person name="McCorrison J."/>
            <person name="Torralba M."/>
            <person name="Gillis M."/>
            <person name="Haft D.H."/>
            <person name="Methe B."/>
            <person name="Sutton G."/>
            <person name="Nelson K.E."/>
        </authorList>
    </citation>
    <scope>NUCLEOTIDE SEQUENCE [LARGE SCALE GENOMIC DNA]</scope>
    <source>
        <strain evidence="9 10">ATCC 33093</strain>
    </source>
</reference>
<evidence type="ECO:0000256" key="4">
    <source>
        <dbReference type="ARBA" id="ARBA00022989"/>
    </source>
</evidence>
<evidence type="ECO:0000313" key="10">
    <source>
        <dbReference type="Proteomes" id="UP000022645"/>
    </source>
</evidence>
<feature type="domain" description="Threonine/serine exporter-like N-terminal" evidence="8">
    <location>
        <begin position="10"/>
        <end position="246"/>
    </location>
</feature>
<protein>
    <submittedName>
        <fullName evidence="9">PF06738 family protein</fullName>
    </submittedName>
</protein>
<feature type="transmembrane region" description="Helical" evidence="7">
    <location>
        <begin position="194"/>
        <end position="212"/>
    </location>
</feature>
<dbReference type="AlphaFoldDB" id="X8IPI0"/>
<dbReference type="EMBL" id="JALU01000021">
    <property type="protein sequence ID" value="EUC52013.1"/>
    <property type="molecule type" value="Genomic_DNA"/>
</dbReference>
<keyword evidence="5 7" id="KW-0472">Membrane</keyword>
<comment type="similarity">
    <text evidence="6">Belongs to the ThrE exporter (TC 2.A.79) family.</text>
</comment>
<feature type="transmembrane region" description="Helical" evidence="7">
    <location>
        <begin position="140"/>
        <end position="157"/>
    </location>
</feature>
<dbReference type="InterPro" id="IPR010619">
    <property type="entry name" value="ThrE-like_N"/>
</dbReference>
<evidence type="ECO:0000259" key="8">
    <source>
        <dbReference type="Pfam" id="PF06738"/>
    </source>
</evidence>
<proteinExistence type="inferred from homology"/>
<dbReference type="Pfam" id="PF06738">
    <property type="entry name" value="ThrE"/>
    <property type="match status" value="1"/>
</dbReference>
<keyword evidence="4 7" id="KW-1133">Transmembrane helix</keyword>
<dbReference type="PANTHER" id="PTHR34390:SF2">
    <property type="entry name" value="SUCCINATE TRANSPORTER SUBUNIT YJJP-RELATED"/>
    <property type="match status" value="1"/>
</dbReference>
<comment type="subcellular location">
    <subcellularLocation>
        <location evidence="1">Cell membrane</location>
        <topology evidence="1">Multi-pass membrane protein</topology>
    </subcellularLocation>
</comment>
<comment type="caution">
    <text evidence="9">The sequence shown here is derived from an EMBL/GenBank/DDBJ whole genome shotgun (WGS) entry which is preliminary data.</text>
</comment>
<dbReference type="GO" id="GO:0015744">
    <property type="term" value="P:succinate transport"/>
    <property type="evidence" value="ECO:0007669"/>
    <property type="project" value="TreeGrafter"/>
</dbReference>
<gene>
    <name evidence="9" type="ORF">HMPREF0581_0475</name>
</gene>
<accession>X8IPI0</accession>
<dbReference type="GO" id="GO:0022857">
    <property type="term" value="F:transmembrane transporter activity"/>
    <property type="evidence" value="ECO:0007669"/>
    <property type="project" value="InterPro"/>
</dbReference>
<feature type="transmembrane region" description="Helical" evidence="7">
    <location>
        <begin position="169"/>
        <end position="188"/>
    </location>
</feature>
<organism evidence="9 10">
    <name type="scientific">Mogibacterium timidum ATCC 33093</name>
    <dbReference type="NCBI Taxonomy" id="1401079"/>
    <lineage>
        <taxon>Bacteria</taxon>
        <taxon>Bacillati</taxon>
        <taxon>Bacillota</taxon>
        <taxon>Clostridia</taxon>
        <taxon>Peptostreptococcales</taxon>
        <taxon>Anaerovoracaceae</taxon>
        <taxon>Mogibacterium</taxon>
    </lineage>
</organism>
<evidence type="ECO:0000256" key="5">
    <source>
        <dbReference type="ARBA" id="ARBA00023136"/>
    </source>
</evidence>
<dbReference type="RefSeq" id="WP_009643324.1">
    <property type="nucleotide sequence ID" value="NZ_JALU01000021.1"/>
</dbReference>
<keyword evidence="3 7" id="KW-0812">Transmembrane</keyword>
<sequence length="252" mass="27716">MDYKRLLKNILNIGMEMLRAGAEVGRVEDSMYRMCESYGFKHSDVWVIYSNIQATVETEDGDIITQIRHIPTTSINFDKLDYLNNLSRCICATTPPPEEVKRMLHEVLNRNPQPAYLEYLAGILGGAGFGVFFNCGFTDTVVAVMASVIIVFLGRRLSRNENNPLISNFIQSFIVETFIILSVYVGFANKSGNITVGVVMLLISALGFTNGISDFMHRETLAGILNISNSIIGAAGIAFGIASAILLFKGVL</sequence>
<dbReference type="Proteomes" id="UP000022645">
    <property type="component" value="Unassembled WGS sequence"/>
</dbReference>
<feature type="transmembrane region" description="Helical" evidence="7">
    <location>
        <begin position="224"/>
        <end position="248"/>
    </location>
</feature>
<keyword evidence="2" id="KW-1003">Cell membrane</keyword>
<dbReference type="PANTHER" id="PTHR34390">
    <property type="entry name" value="UPF0442 PROTEIN YJJB-RELATED"/>
    <property type="match status" value="1"/>
</dbReference>
<evidence type="ECO:0000256" key="1">
    <source>
        <dbReference type="ARBA" id="ARBA00004651"/>
    </source>
</evidence>
<evidence type="ECO:0000256" key="3">
    <source>
        <dbReference type="ARBA" id="ARBA00022692"/>
    </source>
</evidence>
<dbReference type="GO" id="GO:0005886">
    <property type="term" value="C:plasma membrane"/>
    <property type="evidence" value="ECO:0007669"/>
    <property type="project" value="UniProtKB-SubCell"/>
</dbReference>
<evidence type="ECO:0000256" key="7">
    <source>
        <dbReference type="SAM" id="Phobius"/>
    </source>
</evidence>